<protein>
    <submittedName>
        <fullName evidence="1">Uncharacterized protein</fullName>
    </submittedName>
</protein>
<proteinExistence type="predicted"/>
<accession>A0A382K9T7</accession>
<sequence length="28" mass="3330">MLVDKPFKATFSRKMGDFQRLKEIKEGE</sequence>
<evidence type="ECO:0000313" key="1">
    <source>
        <dbReference type="EMBL" id="SVC20273.1"/>
    </source>
</evidence>
<name>A0A382K9T7_9ZZZZ</name>
<reference evidence="1" key="1">
    <citation type="submission" date="2018-05" db="EMBL/GenBank/DDBJ databases">
        <authorList>
            <person name="Lanie J.A."/>
            <person name="Ng W.-L."/>
            <person name="Kazmierczak K.M."/>
            <person name="Andrzejewski T.M."/>
            <person name="Davidsen T.M."/>
            <person name="Wayne K.J."/>
            <person name="Tettelin H."/>
            <person name="Glass J.I."/>
            <person name="Rusch D."/>
            <person name="Podicherti R."/>
            <person name="Tsui H.-C.T."/>
            <person name="Winkler M.E."/>
        </authorList>
    </citation>
    <scope>NUCLEOTIDE SEQUENCE</scope>
</reference>
<organism evidence="1">
    <name type="scientific">marine metagenome</name>
    <dbReference type="NCBI Taxonomy" id="408172"/>
    <lineage>
        <taxon>unclassified sequences</taxon>
        <taxon>metagenomes</taxon>
        <taxon>ecological metagenomes</taxon>
    </lineage>
</organism>
<dbReference type="EMBL" id="UINC01078826">
    <property type="protein sequence ID" value="SVC20273.1"/>
    <property type="molecule type" value="Genomic_DNA"/>
</dbReference>
<gene>
    <name evidence="1" type="ORF">METZ01_LOCUS273127</name>
</gene>
<dbReference type="AlphaFoldDB" id="A0A382K9T7"/>